<dbReference type="Pfam" id="PF04773">
    <property type="entry name" value="FecR"/>
    <property type="match status" value="1"/>
</dbReference>
<organism evidence="3 4">
    <name type="scientific">Hydrocarboniclastica marina</name>
    <dbReference type="NCBI Taxonomy" id="2259620"/>
    <lineage>
        <taxon>Bacteria</taxon>
        <taxon>Pseudomonadati</taxon>
        <taxon>Pseudomonadota</taxon>
        <taxon>Gammaproteobacteria</taxon>
        <taxon>Alteromonadales</taxon>
        <taxon>Alteromonadaceae</taxon>
        <taxon>Hydrocarboniclastica</taxon>
    </lineage>
</organism>
<dbReference type="PANTHER" id="PTHR38731">
    <property type="entry name" value="LIPL45-RELATED LIPOPROTEIN-RELATED"/>
    <property type="match status" value="1"/>
</dbReference>
<dbReference type="PANTHER" id="PTHR38731:SF3">
    <property type="entry name" value="BLL6125 PROTEIN"/>
    <property type="match status" value="1"/>
</dbReference>
<dbReference type="EMBL" id="CP031093">
    <property type="protein sequence ID" value="QCF27082.1"/>
    <property type="molecule type" value="Genomic_DNA"/>
</dbReference>
<name>A0A4P7XL33_9ALTE</name>
<feature type="compositionally biased region" description="Polar residues" evidence="1">
    <location>
        <begin position="212"/>
        <end position="223"/>
    </location>
</feature>
<accession>A0A4P7XL33</accession>
<sequence length="438" mass="46330">MLGRTRIHLPGGARPSNGYRLYSSLPLLVLASLTGLAPGLGLAQPVMVEAIKGDAEFRQGPEKDWAPLTSGQTLSLPAEIRTGKTGTATLRQTESSFELKPTTALALSAEDNGDEINNVNQSSGTVFYTIQDQTGKLNIVTPTLRSTVEGTQFAIVATETDSFVTLTEGELTVIDRRTGEMQNLNPGEVASSSVTRTGIATFNSVPPRAVTGSATEAEQNNPTPYGIDAPPGEDGFDAALAGLDEMAAEQQMVAAEESGAFAAEDDMAADDPGMIEDDMPANDEGPVQDDMPTEDQSPVEDDMPADDQGPVEDDMPTDDQGPVEDDMPTDDQGPVEDDMPTEDQGPVEDDMPTDDQGPVEDDMPGEDEGPVEDDMPTEDEGPVEDDLPTEDQGPGGDDLPDEGVPDGDDEIAGDEGSDGDKGCRWGWCDKFPFGDRDD</sequence>
<evidence type="ECO:0000259" key="2">
    <source>
        <dbReference type="Pfam" id="PF04773"/>
    </source>
</evidence>
<evidence type="ECO:0000256" key="1">
    <source>
        <dbReference type="SAM" id="MobiDB-lite"/>
    </source>
</evidence>
<keyword evidence="4" id="KW-1185">Reference proteome</keyword>
<reference evidence="3 4" key="1">
    <citation type="submission" date="2018-07" db="EMBL/GenBank/DDBJ databases">
        <title>Marsedoiliclastica nanhaica gen. nov. sp. nov., a novel marine hydrocarbonoclastic bacterium isolated from an in-situ enriched hydrocarbon-degrading consortium in deep-sea sediment.</title>
        <authorList>
            <person name="Dong C."/>
            <person name="Ma T."/>
            <person name="Liu R."/>
            <person name="Shao Z."/>
        </authorList>
    </citation>
    <scope>NUCLEOTIDE SEQUENCE [LARGE SCALE GENOMIC DNA]</scope>
    <source>
        <strain evidence="4">soil36-7</strain>
    </source>
</reference>
<dbReference type="Gene3D" id="2.60.120.1440">
    <property type="match status" value="1"/>
</dbReference>
<evidence type="ECO:0000313" key="3">
    <source>
        <dbReference type="EMBL" id="QCF27082.1"/>
    </source>
</evidence>
<proteinExistence type="predicted"/>
<feature type="region of interest" description="Disordered" evidence="1">
    <location>
        <begin position="270"/>
        <end position="438"/>
    </location>
</feature>
<dbReference type="KEGG" id="hmi:soil367_14710"/>
<dbReference type="RefSeq" id="WP_136549787.1">
    <property type="nucleotide sequence ID" value="NZ_CP031093.1"/>
</dbReference>
<gene>
    <name evidence="3" type="ORF">soil367_14710</name>
</gene>
<dbReference type="OrthoDB" id="7210929at2"/>
<feature type="compositionally biased region" description="Acidic residues" evidence="1">
    <location>
        <begin position="291"/>
        <end position="389"/>
    </location>
</feature>
<dbReference type="AlphaFoldDB" id="A0A4P7XL33"/>
<dbReference type="InterPro" id="IPR006860">
    <property type="entry name" value="FecR"/>
</dbReference>
<feature type="compositionally biased region" description="Acidic residues" evidence="1">
    <location>
        <begin position="398"/>
        <end position="417"/>
    </location>
</feature>
<evidence type="ECO:0000313" key="4">
    <source>
        <dbReference type="Proteomes" id="UP000298049"/>
    </source>
</evidence>
<feature type="domain" description="FecR protein" evidence="2">
    <location>
        <begin position="79"/>
        <end position="170"/>
    </location>
</feature>
<feature type="region of interest" description="Disordered" evidence="1">
    <location>
        <begin position="204"/>
        <end position="235"/>
    </location>
</feature>
<protein>
    <recommendedName>
        <fullName evidence="2">FecR protein domain-containing protein</fullName>
    </recommendedName>
</protein>
<feature type="compositionally biased region" description="Acidic residues" evidence="1">
    <location>
        <begin position="270"/>
        <end position="281"/>
    </location>
</feature>
<dbReference type="Proteomes" id="UP000298049">
    <property type="component" value="Chromosome"/>
</dbReference>